<dbReference type="Pfam" id="PF01871">
    <property type="entry name" value="AMMECR1"/>
    <property type="match status" value="1"/>
</dbReference>
<dbReference type="PROSITE" id="PS51112">
    <property type="entry name" value="AMMECR1"/>
    <property type="match status" value="1"/>
</dbReference>
<evidence type="ECO:0000313" key="3">
    <source>
        <dbReference type="Proteomes" id="UP000263486"/>
    </source>
</evidence>
<dbReference type="EMBL" id="QUAJ01000002">
    <property type="protein sequence ID" value="REI42935.1"/>
    <property type="molecule type" value="Genomic_DNA"/>
</dbReference>
<dbReference type="NCBIfam" id="TIGR04335">
    <property type="entry name" value="AmmeMemoSam_A"/>
    <property type="match status" value="1"/>
</dbReference>
<dbReference type="PANTHER" id="PTHR13016:SF0">
    <property type="entry name" value="AMME SYNDROME CANDIDATE GENE 1 PROTEIN"/>
    <property type="match status" value="1"/>
</dbReference>
<dbReference type="Gene3D" id="3.30.700.20">
    <property type="entry name" value="Hypothetical protein ph0010, domain 1"/>
    <property type="match status" value="1"/>
</dbReference>
<dbReference type="InterPro" id="IPR023473">
    <property type="entry name" value="AMMECR1"/>
</dbReference>
<reference evidence="2 3" key="1">
    <citation type="submission" date="2018-08" db="EMBL/GenBank/DDBJ databases">
        <title>Draft genome sequence of Psychrilyobacter sp. strain SD5 isolated from Black Sea water.</title>
        <authorList>
            <person name="Yadav S."/>
            <person name="Villanueva L."/>
            <person name="Damste J.S.S."/>
        </authorList>
    </citation>
    <scope>NUCLEOTIDE SEQUENCE [LARGE SCALE GENOMIC DNA]</scope>
    <source>
        <strain evidence="2 3">SD5</strain>
    </source>
</reference>
<feature type="domain" description="AMMECR1" evidence="1">
    <location>
        <begin position="3"/>
        <end position="174"/>
    </location>
</feature>
<accession>A0ABX9KKN4</accession>
<gene>
    <name evidence="2" type="primary">amrA</name>
    <name evidence="2" type="ORF">DYH56_01945</name>
</gene>
<evidence type="ECO:0000259" key="1">
    <source>
        <dbReference type="PROSITE" id="PS51112"/>
    </source>
</evidence>
<dbReference type="InterPro" id="IPR027485">
    <property type="entry name" value="AMMECR1_N"/>
</dbReference>
<evidence type="ECO:0000313" key="2">
    <source>
        <dbReference type="EMBL" id="REI42935.1"/>
    </source>
</evidence>
<dbReference type="PANTHER" id="PTHR13016">
    <property type="entry name" value="AMMECR1 HOMOLOG"/>
    <property type="match status" value="1"/>
</dbReference>
<dbReference type="InterPro" id="IPR036071">
    <property type="entry name" value="AMMECR1_dom_sf"/>
</dbReference>
<protein>
    <submittedName>
        <fullName evidence="2">AmmeMemoRadiSam system protein A</fullName>
    </submittedName>
</protein>
<dbReference type="InterPro" id="IPR002733">
    <property type="entry name" value="AMMECR1_domain"/>
</dbReference>
<comment type="caution">
    <text evidence="2">The sequence shown here is derived from an EMBL/GenBank/DDBJ whole genome shotgun (WGS) entry which is preliminary data.</text>
</comment>
<proteinExistence type="predicted"/>
<dbReference type="InterPro" id="IPR027623">
    <property type="entry name" value="AmmeMemoSam_A"/>
</dbReference>
<dbReference type="Proteomes" id="UP000263486">
    <property type="component" value="Unassembled WGS sequence"/>
</dbReference>
<dbReference type="RefSeq" id="WP_114641166.1">
    <property type="nucleotide sequence ID" value="NZ_JAACIO010000002.1"/>
</dbReference>
<dbReference type="SUPFAM" id="SSF143447">
    <property type="entry name" value="AMMECR1-like"/>
    <property type="match status" value="1"/>
</dbReference>
<name>A0ABX9KKN4_9FUSO</name>
<keyword evidence="3" id="KW-1185">Reference proteome</keyword>
<sequence length="174" mass="19943">MYKPRSIYVKVALESILNKLGLGGQSEEEDKYQEMEDLMEKKPCFVTLYKENSLRGCIGTMVPYRENLLEEIRANAISAAFNDPRFEPLKKEELEWLEISVDVLSPMEEIEDIKELDPKKYGILISDGRSQGVLLPDLEGVDSVEQQIEIAMNKAGITRQPGLVIKKFTVKRYR</sequence>
<organism evidence="2 3">
    <name type="scientific">Psychrilyobacter piezotolerans</name>
    <dbReference type="NCBI Taxonomy" id="2293438"/>
    <lineage>
        <taxon>Bacteria</taxon>
        <taxon>Fusobacteriati</taxon>
        <taxon>Fusobacteriota</taxon>
        <taxon>Fusobacteriia</taxon>
        <taxon>Fusobacteriales</taxon>
        <taxon>Fusobacteriaceae</taxon>
        <taxon>Psychrilyobacter</taxon>
    </lineage>
</organism>